<dbReference type="RefSeq" id="WP_057253088.1">
    <property type="nucleotide sequence ID" value="NZ_CZAO01000007.1"/>
</dbReference>
<dbReference type="InterPro" id="IPR011600">
    <property type="entry name" value="Pept_C14_caspase"/>
</dbReference>
<sequence>MKKALLIGINDYPAGNELRGCIEDINSVKAAIERHGNGSPNFGVKMMPNVQTSREVMDAIRKLFAGNDDTALLYFSGHGYMNSTGAEIVMPQDIATPGQYYTGIQMSTIMSIVNASNVRNKIVILDCCHSGNIGKYELQDMGSILNTGVSVLTACREDEVAMEAGGHGIFTELLCNALNGGASDYCGNITIGGVYAYIDRSFGPWDQRPVFKTNVTEFAPLRTVTPQVSLSIIRELTNLFTDPNNDLDLDPSFEDTNDPSINHEYVLPYANVNNVRKFKLLQKLQSIGFVKPINEEFMYFAAMHSTGCQLTELGKYYWRLVNEGRI</sequence>
<dbReference type="PANTHER" id="PTHR22576:SF37">
    <property type="entry name" value="MUCOSA-ASSOCIATED LYMPHOID TISSUE LYMPHOMA TRANSLOCATION PROTEIN 1"/>
    <property type="match status" value="1"/>
</dbReference>
<evidence type="ECO:0000313" key="2">
    <source>
        <dbReference type="EMBL" id="CUP49137.1"/>
    </source>
</evidence>
<dbReference type="Proteomes" id="UP000095766">
    <property type="component" value="Unassembled WGS sequence"/>
</dbReference>
<proteinExistence type="predicted"/>
<dbReference type="Pfam" id="PF00656">
    <property type="entry name" value="Peptidase_C14"/>
    <property type="match status" value="1"/>
</dbReference>
<dbReference type="GO" id="GO:0004197">
    <property type="term" value="F:cysteine-type endopeptidase activity"/>
    <property type="evidence" value="ECO:0007669"/>
    <property type="project" value="InterPro"/>
</dbReference>
<accession>A0A174NQI8</accession>
<dbReference type="Gene3D" id="3.40.50.1460">
    <property type="match status" value="1"/>
</dbReference>
<reference evidence="2 3" key="1">
    <citation type="submission" date="2015-09" db="EMBL/GenBank/DDBJ databases">
        <authorList>
            <consortium name="Pathogen Informatics"/>
        </authorList>
    </citation>
    <scope>NUCLEOTIDE SEQUENCE [LARGE SCALE GENOMIC DNA]</scope>
    <source>
        <strain evidence="2 3">2789STDY5834898</strain>
    </source>
</reference>
<dbReference type="InterPro" id="IPR029030">
    <property type="entry name" value="Caspase-like_dom_sf"/>
</dbReference>
<name>A0A174NQI8_BACUN</name>
<dbReference type="GO" id="GO:0006508">
    <property type="term" value="P:proteolysis"/>
    <property type="evidence" value="ECO:0007669"/>
    <property type="project" value="InterPro"/>
</dbReference>
<organism evidence="2 3">
    <name type="scientific">Bacteroides uniformis</name>
    <dbReference type="NCBI Taxonomy" id="820"/>
    <lineage>
        <taxon>Bacteria</taxon>
        <taxon>Pseudomonadati</taxon>
        <taxon>Bacteroidota</taxon>
        <taxon>Bacteroidia</taxon>
        <taxon>Bacteroidales</taxon>
        <taxon>Bacteroidaceae</taxon>
        <taxon>Bacteroides</taxon>
    </lineage>
</organism>
<feature type="domain" description="Peptidase C14 caspase" evidence="1">
    <location>
        <begin position="2"/>
        <end position="183"/>
    </location>
</feature>
<dbReference type="PANTHER" id="PTHR22576">
    <property type="entry name" value="MUCOSA ASSOCIATED LYMPHOID TISSUE LYMPHOMA TRANSLOCATION PROTEIN 1/PARACASPASE"/>
    <property type="match status" value="1"/>
</dbReference>
<dbReference type="InterPro" id="IPR052039">
    <property type="entry name" value="Caspase-related_regulators"/>
</dbReference>
<evidence type="ECO:0000259" key="1">
    <source>
        <dbReference type="Pfam" id="PF00656"/>
    </source>
</evidence>
<dbReference type="AlphaFoldDB" id="A0A174NQI8"/>
<gene>
    <name evidence="2" type="ORF">ERS852510_01639</name>
</gene>
<dbReference type="EMBL" id="CZAO01000007">
    <property type="protein sequence ID" value="CUP49137.1"/>
    <property type="molecule type" value="Genomic_DNA"/>
</dbReference>
<dbReference type="SUPFAM" id="SSF52129">
    <property type="entry name" value="Caspase-like"/>
    <property type="match status" value="1"/>
</dbReference>
<protein>
    <submittedName>
        <fullName evidence="2">Uncharacterized protein containing caspase domain</fullName>
    </submittedName>
</protein>
<evidence type="ECO:0000313" key="3">
    <source>
        <dbReference type="Proteomes" id="UP000095766"/>
    </source>
</evidence>